<organism evidence="2 3">
    <name type="scientific">Trapa incisa</name>
    <dbReference type="NCBI Taxonomy" id="236973"/>
    <lineage>
        <taxon>Eukaryota</taxon>
        <taxon>Viridiplantae</taxon>
        <taxon>Streptophyta</taxon>
        <taxon>Embryophyta</taxon>
        <taxon>Tracheophyta</taxon>
        <taxon>Spermatophyta</taxon>
        <taxon>Magnoliopsida</taxon>
        <taxon>eudicotyledons</taxon>
        <taxon>Gunneridae</taxon>
        <taxon>Pentapetalae</taxon>
        <taxon>rosids</taxon>
        <taxon>malvids</taxon>
        <taxon>Myrtales</taxon>
        <taxon>Lythraceae</taxon>
        <taxon>Trapa</taxon>
    </lineage>
</organism>
<proteinExistence type="predicted"/>
<evidence type="ECO:0000313" key="2">
    <source>
        <dbReference type="EMBL" id="KAK4745094.1"/>
    </source>
</evidence>
<dbReference type="Proteomes" id="UP001345219">
    <property type="component" value="Chromosome 9"/>
</dbReference>
<evidence type="ECO:0000256" key="1">
    <source>
        <dbReference type="SAM" id="Coils"/>
    </source>
</evidence>
<keyword evidence="1" id="KW-0175">Coiled coil</keyword>
<dbReference type="EMBL" id="JAXIOK010000022">
    <property type="protein sequence ID" value="KAK4745094.1"/>
    <property type="molecule type" value="Genomic_DNA"/>
</dbReference>
<protein>
    <submittedName>
        <fullName evidence="2">Uncharacterized protein</fullName>
    </submittedName>
</protein>
<comment type="caution">
    <text evidence="2">The sequence shown here is derived from an EMBL/GenBank/DDBJ whole genome shotgun (WGS) entry which is preliminary data.</text>
</comment>
<evidence type="ECO:0000313" key="3">
    <source>
        <dbReference type="Proteomes" id="UP001345219"/>
    </source>
</evidence>
<sequence length="95" mass="11366">MDKRICEVEGGIRWFVEQLGNKRKELLIKEETLEEIEQGKNLEAERKQLLVEELVDYKAGLEKIRSTLEEQLLKIHEEKDQLRVTEERSEHLHLQ</sequence>
<keyword evidence="3" id="KW-1185">Reference proteome</keyword>
<feature type="coiled-coil region" evidence="1">
    <location>
        <begin position="61"/>
        <end position="88"/>
    </location>
</feature>
<gene>
    <name evidence="2" type="ORF">SAY87_011406</name>
</gene>
<dbReference type="AlphaFoldDB" id="A0AAN7GW84"/>
<accession>A0AAN7GW84</accession>
<name>A0AAN7GW84_9MYRT</name>
<reference evidence="2 3" key="1">
    <citation type="journal article" date="2023" name="Hortic Res">
        <title>Pangenome of water caltrop reveals structural variations and asymmetric subgenome divergence after allopolyploidization.</title>
        <authorList>
            <person name="Zhang X."/>
            <person name="Chen Y."/>
            <person name="Wang L."/>
            <person name="Yuan Y."/>
            <person name="Fang M."/>
            <person name="Shi L."/>
            <person name="Lu R."/>
            <person name="Comes H.P."/>
            <person name="Ma Y."/>
            <person name="Chen Y."/>
            <person name="Huang G."/>
            <person name="Zhou Y."/>
            <person name="Zheng Z."/>
            <person name="Qiu Y."/>
        </authorList>
    </citation>
    <scope>NUCLEOTIDE SEQUENCE [LARGE SCALE GENOMIC DNA]</scope>
    <source>
        <tissue evidence="2">Roots</tissue>
    </source>
</reference>